<dbReference type="Proteomes" id="UP001157502">
    <property type="component" value="Chromosome 11"/>
</dbReference>
<keyword evidence="2" id="KW-1185">Reference proteome</keyword>
<gene>
    <name evidence="1" type="ORF">DPEC_G00140260</name>
</gene>
<name>A0ACC2GMA4_DALPE</name>
<sequence length="1895" mass="210319">MSDTKVKVAVRVRPMNRRETDLHTKCVVDMEDYQTVLHPPPSNTKGENSRKQPKVFAFDHCFWSMDESNMAKYAGQEVVFKCLGEGILENAFQGYNACIFAYGQTGSGKSFSMMGNEKAPGLIPRLCCSLFERISREESQAHSFKVEVSYMEIYNEKVRDLLDPKGSRQSLKVREHKVLGPYVDGLSQLAVTDFQDIEVLMSEGNKSRTVAATNMNEESSRSHGVFSIIVTQTLYDLGSGNSGEKVSKMSLVDLAGSERVSKTGAAGERLKEGSNINKSLTTLGCVISALADQSAGKGGKTKFVPYRDSVLTWLLKDNLGGNSKTCMIATVSPAADNYEETLSTLRYADRAKRIVNHAVVNEDPNARIIRELREEVEKLRVQLSQAESLKAPELKEKLQESEKLIQEMNVTWEEKLRKTEEIATERQRQLESMGISLETSGIKVGEDKCFLVNLNADPALNELLVYYLKEHTRVGADTSQDIQLCGIGIQSEHCVLEISLDGGEVTLTPIDNARTCVNGTMVESLVPLWHGDRILWGNNHFFRINLPGRKRRERLKEQEKERVSPRESFIEVDVETASEASSEQDYSYEFAQMEVMMKTLGNNDPMQNAVQVLEKQYLEEKRMALEEQRMMYERELESLRQQLSPERTSQHQRSSSDRLTFPTHTPSHISKIRLWTEDRDELFRQSLSRLREQVVKANTLVREANFLSDEMNKLTDYQVTLQIPAANLSSNRKRGAIVSEPAIQVRRKAKGTQVWNIEKLENKLVDMRDHYRDWKERAEEKNQQNNSKQPPDPFYEAQENHNLIGVANVFLECLFHDVKLQYAVPIISQQGEVAGRLHIELMRVSGAVPERLEGGDDSSENSSESSMYEVMDPHGEMVHMARKLTYRVRIREATGLPLNLSNFVFCQYTFWEGAEPTVAPPVVSPDTPTTPRSSDAQFTVRFDHCKDYVVHVTEEFLEFISDGGLAIEVWGHRCAGNGRSLWELNAQQAKTRSLRDRWSEVSRRVELWASIHELNEQGEYSAVEMHPGKDVSTGGVFQLRQGHSRRLQVSVKPVPNSGTLPLLVEAVLSVSIGCVSARSTKLQRPLDSYQEEDLNCVRERWSEALIKRREYLDEQINKIINKQEKSEEDIEREARLVEQWVGLTEERNAVLVPSPGCGIPGAPAHWAPPAGMEAHIPVLFLDLNADHLTVNDQLTGPQAAGVNSILPKEHGSQFYYLPIIRHWDDEVSVVCSWDSSIHDSVHLNRVTLPSERIYLIIKATVQLSHPASMELVVRKRIAVNIYNKQTFTQSLKRRMSMKNTLYSCGVTYEIVSNIPKASEEPEERETLALMAARANSEETQDGETYIEKYTRGVLEVENILSLERLRQAVTVKEVLSVKGRNIRRSLSSPNVQHSSSSRTDLTSCEDEDWKCHCDVSDGTLQDGGSLCGTPVKSRTENHGVLPESPAFFIASPFKALSPQPPKFLKSLLPVKEENQTRRVLEARPLLGQEDSGEDEDLDLALSLDPQDYSVFQPYVPEDFANFAVYNATLETFDGMCVTGGRGEPRPGGAEGGGERGGAPRSPTASSCTSGYFSHSVSDATLSDVPFGASDSSDQLSVATGDPDRDAHQNPRLHETSVPVCSGVSSQTRGAPVRGGTQLPAFPNWCGLPCQTLPNPLSPAPPPPSPPPQRCVLCVSQEFTDFKGADDGFGELGPLHEGWLPGNPPLLSPGQQEAELGSGRIQGSVVNAQHPQSSHPGNAPLHNGKQCAVPCQAPSSPSGQLAGGEPQIQEPAQGDLPPGNPCPSPDYGSAEASGDSSSGDECPGSPVTQLPDWMAPGEPVWVGKRSGTVHYVGGVEFAKGIWIGVQLDLAVGKHNGTVQGRVYFRCPPGHGVFVKPSRLSKEPPSVDTTDPQVLVR</sequence>
<protein>
    <submittedName>
        <fullName evidence="1">Uncharacterized protein</fullName>
    </submittedName>
</protein>
<proteinExistence type="predicted"/>
<accession>A0ACC2GMA4</accession>
<organism evidence="1 2">
    <name type="scientific">Dallia pectoralis</name>
    <name type="common">Alaska blackfish</name>
    <dbReference type="NCBI Taxonomy" id="75939"/>
    <lineage>
        <taxon>Eukaryota</taxon>
        <taxon>Metazoa</taxon>
        <taxon>Chordata</taxon>
        <taxon>Craniata</taxon>
        <taxon>Vertebrata</taxon>
        <taxon>Euteleostomi</taxon>
        <taxon>Actinopterygii</taxon>
        <taxon>Neopterygii</taxon>
        <taxon>Teleostei</taxon>
        <taxon>Protacanthopterygii</taxon>
        <taxon>Esociformes</taxon>
        <taxon>Umbridae</taxon>
        <taxon>Dallia</taxon>
    </lineage>
</organism>
<reference evidence="1" key="1">
    <citation type="submission" date="2021-05" db="EMBL/GenBank/DDBJ databases">
        <authorList>
            <person name="Pan Q."/>
            <person name="Jouanno E."/>
            <person name="Zahm M."/>
            <person name="Klopp C."/>
            <person name="Cabau C."/>
            <person name="Louis A."/>
            <person name="Berthelot C."/>
            <person name="Parey E."/>
            <person name="Roest Crollius H."/>
            <person name="Montfort J."/>
            <person name="Robinson-Rechavi M."/>
            <person name="Bouchez O."/>
            <person name="Lampietro C."/>
            <person name="Lopez Roques C."/>
            <person name="Donnadieu C."/>
            <person name="Postlethwait J."/>
            <person name="Bobe J."/>
            <person name="Dillon D."/>
            <person name="Chandos A."/>
            <person name="von Hippel F."/>
            <person name="Guiguen Y."/>
        </authorList>
    </citation>
    <scope>NUCLEOTIDE SEQUENCE</scope>
    <source>
        <strain evidence="1">YG-Jan2019</strain>
    </source>
</reference>
<evidence type="ECO:0000313" key="1">
    <source>
        <dbReference type="EMBL" id="KAJ8004819.1"/>
    </source>
</evidence>
<comment type="caution">
    <text evidence="1">The sequence shown here is derived from an EMBL/GenBank/DDBJ whole genome shotgun (WGS) entry which is preliminary data.</text>
</comment>
<dbReference type="EMBL" id="CM055738">
    <property type="protein sequence ID" value="KAJ8004819.1"/>
    <property type="molecule type" value="Genomic_DNA"/>
</dbReference>
<evidence type="ECO:0000313" key="2">
    <source>
        <dbReference type="Proteomes" id="UP001157502"/>
    </source>
</evidence>